<dbReference type="OrthoDB" id="4618973at2"/>
<accession>A0A448HZT8</accession>
<name>A0A448HZT8_MYCCI</name>
<evidence type="ECO:0000313" key="2">
    <source>
        <dbReference type="Proteomes" id="UP000282551"/>
    </source>
</evidence>
<dbReference type="Gene3D" id="3.30.530.20">
    <property type="match status" value="1"/>
</dbReference>
<dbReference type="InterPro" id="IPR023393">
    <property type="entry name" value="START-like_dom_sf"/>
</dbReference>
<keyword evidence="2" id="KW-1185">Reference proteome</keyword>
<organism evidence="1 2">
    <name type="scientific">Mycolicibacterium chitae</name>
    <name type="common">Mycobacterium chitae</name>
    <dbReference type="NCBI Taxonomy" id="1792"/>
    <lineage>
        <taxon>Bacteria</taxon>
        <taxon>Bacillati</taxon>
        <taxon>Actinomycetota</taxon>
        <taxon>Actinomycetes</taxon>
        <taxon>Mycobacteriales</taxon>
        <taxon>Mycobacteriaceae</taxon>
        <taxon>Mycolicibacterium</taxon>
    </lineage>
</organism>
<dbReference type="RefSeq" id="WP_126332487.1">
    <property type="nucleotide sequence ID" value="NZ_AP022604.1"/>
</dbReference>
<dbReference type="Pfam" id="PF10604">
    <property type="entry name" value="Polyketide_cyc2"/>
    <property type="match status" value="1"/>
</dbReference>
<dbReference type="Proteomes" id="UP000282551">
    <property type="component" value="Chromosome"/>
</dbReference>
<dbReference type="EMBL" id="LR134355">
    <property type="protein sequence ID" value="VEG45726.1"/>
    <property type="molecule type" value="Genomic_DNA"/>
</dbReference>
<dbReference type="InterPro" id="IPR019587">
    <property type="entry name" value="Polyketide_cyclase/dehydratase"/>
</dbReference>
<proteinExistence type="predicted"/>
<dbReference type="AlphaFoldDB" id="A0A448HZT8"/>
<sequence length="153" mass="16861">MAAPLLQAEITIDAPVSKVWELVSDFGRMPDWSPQCRLMKPLGQVRPGTRTLNLNRRNKLMVWPTTCTITEVVPQQKLAFKVDVNRTVWSYELEPTASGGTRVIESRHAENGTTAVSNLLVKTLMGGVPSFEQELVDGMNVSLARIKAAAEQG</sequence>
<evidence type="ECO:0000313" key="1">
    <source>
        <dbReference type="EMBL" id="VEG45726.1"/>
    </source>
</evidence>
<dbReference type="SUPFAM" id="SSF55961">
    <property type="entry name" value="Bet v1-like"/>
    <property type="match status" value="1"/>
</dbReference>
<dbReference type="CDD" id="cd07812">
    <property type="entry name" value="SRPBCC"/>
    <property type="match status" value="1"/>
</dbReference>
<gene>
    <name evidence="1" type="ORF">NCTC10485_00736</name>
</gene>
<reference evidence="1 2" key="1">
    <citation type="submission" date="2018-12" db="EMBL/GenBank/DDBJ databases">
        <authorList>
            <consortium name="Pathogen Informatics"/>
        </authorList>
    </citation>
    <scope>NUCLEOTIDE SEQUENCE [LARGE SCALE GENOMIC DNA]</scope>
    <source>
        <strain evidence="1 2">NCTC10485</strain>
    </source>
</reference>
<protein>
    <submittedName>
        <fullName evidence="1">Cyclase/dehydrase</fullName>
    </submittedName>
</protein>